<dbReference type="STRING" id="4081.A0A3Q7ECF9"/>
<accession>A0A3Q7ECF9</accession>
<organism evidence="1">
    <name type="scientific">Solanum lycopersicum</name>
    <name type="common">Tomato</name>
    <name type="synonym">Lycopersicon esculentum</name>
    <dbReference type="NCBI Taxonomy" id="4081"/>
    <lineage>
        <taxon>Eukaryota</taxon>
        <taxon>Viridiplantae</taxon>
        <taxon>Streptophyta</taxon>
        <taxon>Embryophyta</taxon>
        <taxon>Tracheophyta</taxon>
        <taxon>Spermatophyta</taxon>
        <taxon>Magnoliopsida</taxon>
        <taxon>eudicotyledons</taxon>
        <taxon>Gunneridae</taxon>
        <taxon>Pentapetalae</taxon>
        <taxon>asterids</taxon>
        <taxon>lamiids</taxon>
        <taxon>Solanales</taxon>
        <taxon>Solanaceae</taxon>
        <taxon>Solanoideae</taxon>
        <taxon>Solaneae</taxon>
        <taxon>Solanum</taxon>
        <taxon>Solanum subgen. Lycopersicon</taxon>
    </lineage>
</organism>
<sequence length="149" mass="16582">MYLTSTRPGFMFVVSLISHFMACPTQLYFAEAKRVLGYLKGDNKSTSGNVFMMSGGAISWSFRKQPIITLSTTEVEFFATAACACQAIWMRRILKEIGHVKAAGTKLICVNSSTTKLSKNPVLYGCSKNIRIRFHFLRDLAIEGVVNLL</sequence>
<dbReference type="CDD" id="cd09272">
    <property type="entry name" value="RNase_HI_RT_Ty1"/>
    <property type="match status" value="1"/>
</dbReference>
<dbReference type="AlphaFoldDB" id="A0A3Q7ECF9"/>
<evidence type="ECO:0008006" key="3">
    <source>
        <dbReference type="Google" id="ProtNLM"/>
    </source>
</evidence>
<protein>
    <recommendedName>
        <fullName evidence="3">Reverse transcriptase Ty1/copia-type domain-containing protein</fullName>
    </recommendedName>
</protein>
<name>A0A3Q7ECF9_SOLLC</name>
<dbReference type="Gramene" id="Solyc01g016682.1.1">
    <property type="protein sequence ID" value="Solyc01g016682.1.1"/>
    <property type="gene ID" value="Solyc01g016682.1"/>
</dbReference>
<reference evidence="1" key="2">
    <citation type="submission" date="2019-01" db="UniProtKB">
        <authorList>
            <consortium name="EnsemblPlants"/>
        </authorList>
    </citation>
    <scope>IDENTIFICATION</scope>
    <source>
        <strain evidence="1">cv. Heinz 1706</strain>
    </source>
</reference>
<dbReference type="OMA" id="ISHFMAC"/>
<dbReference type="Proteomes" id="UP000004994">
    <property type="component" value="Chromosome 1"/>
</dbReference>
<evidence type="ECO:0000313" key="2">
    <source>
        <dbReference type="Proteomes" id="UP000004994"/>
    </source>
</evidence>
<reference evidence="1" key="1">
    <citation type="journal article" date="2012" name="Nature">
        <title>The tomato genome sequence provides insights into fleshy fruit evolution.</title>
        <authorList>
            <consortium name="Tomato Genome Consortium"/>
        </authorList>
    </citation>
    <scope>NUCLEOTIDE SEQUENCE [LARGE SCALE GENOMIC DNA]</scope>
    <source>
        <strain evidence="1">cv. Heinz 1706</strain>
    </source>
</reference>
<dbReference type="EnsemblPlants" id="Solyc01g016682.1.1">
    <property type="protein sequence ID" value="Solyc01g016682.1.1"/>
    <property type="gene ID" value="Solyc01g016682.1"/>
</dbReference>
<dbReference type="InParanoid" id="A0A3Q7ECF9"/>
<dbReference type="PANTHER" id="PTHR11439:SF517">
    <property type="entry name" value="CYSTEINE-RICH RLK (RECEPTOR-LIKE PROTEIN KINASE) 8"/>
    <property type="match status" value="1"/>
</dbReference>
<keyword evidence="2" id="KW-1185">Reference proteome</keyword>
<dbReference type="PANTHER" id="PTHR11439">
    <property type="entry name" value="GAG-POL-RELATED RETROTRANSPOSON"/>
    <property type="match status" value="1"/>
</dbReference>
<proteinExistence type="predicted"/>
<evidence type="ECO:0000313" key="1">
    <source>
        <dbReference type="EnsemblPlants" id="Solyc01g016682.1.1"/>
    </source>
</evidence>